<dbReference type="PANTHER" id="PTHR33992:SF1">
    <property type="entry name" value="RIBONUCLEASE P PROTEIN COMPONENT"/>
    <property type="match status" value="1"/>
</dbReference>
<dbReference type="Gene3D" id="3.30.230.10">
    <property type="match status" value="1"/>
</dbReference>
<organism evidence="8 9">
    <name type="scientific">Gallibacterium anatis</name>
    <dbReference type="NCBI Taxonomy" id="750"/>
    <lineage>
        <taxon>Bacteria</taxon>
        <taxon>Pseudomonadati</taxon>
        <taxon>Pseudomonadota</taxon>
        <taxon>Gammaproteobacteria</taxon>
        <taxon>Pasteurellales</taxon>
        <taxon>Pasteurellaceae</taxon>
        <taxon>Gallibacterium</taxon>
    </lineage>
</organism>
<keyword evidence="3 6" id="KW-0255">Endonuclease</keyword>
<evidence type="ECO:0000313" key="8">
    <source>
        <dbReference type="EMBL" id="KGQ32022.1"/>
    </source>
</evidence>
<dbReference type="GO" id="GO:0000049">
    <property type="term" value="F:tRNA binding"/>
    <property type="evidence" value="ECO:0007669"/>
    <property type="project" value="UniProtKB-UniRule"/>
</dbReference>
<accession>A0A0A2XLZ3</accession>
<dbReference type="RefSeq" id="WP_080743260.1">
    <property type="nucleotide sequence ID" value="NZ_JPXS01000026.1"/>
</dbReference>
<evidence type="ECO:0000256" key="3">
    <source>
        <dbReference type="ARBA" id="ARBA00022759"/>
    </source>
</evidence>
<proteinExistence type="inferred from homology"/>
<dbReference type="EMBL" id="JPXS01000026">
    <property type="protein sequence ID" value="KGQ32022.1"/>
    <property type="molecule type" value="Genomic_DNA"/>
</dbReference>
<dbReference type="PANTHER" id="PTHR33992">
    <property type="entry name" value="RIBONUCLEASE P PROTEIN COMPONENT"/>
    <property type="match status" value="1"/>
</dbReference>
<comment type="similarity">
    <text evidence="6">Belongs to the RnpA family.</text>
</comment>
<evidence type="ECO:0000256" key="2">
    <source>
        <dbReference type="ARBA" id="ARBA00022722"/>
    </source>
</evidence>
<dbReference type="GO" id="GO:0001682">
    <property type="term" value="P:tRNA 5'-leader removal"/>
    <property type="evidence" value="ECO:0007669"/>
    <property type="project" value="UniProtKB-UniRule"/>
</dbReference>
<dbReference type="EC" id="3.1.26.5" evidence="6 7"/>
<comment type="function">
    <text evidence="6">RNaseP catalyzes the removal of the 5'-leader sequence from pre-tRNA to produce the mature 5'-terminus. It can also cleave other RNA substrates such as 4.5S RNA. The protein component plays an auxiliary but essential role in vivo by binding to the 5'-leader sequence and broadening the substrate specificity of the ribozyme.</text>
</comment>
<evidence type="ECO:0000256" key="6">
    <source>
        <dbReference type="HAMAP-Rule" id="MF_00227"/>
    </source>
</evidence>
<dbReference type="InterPro" id="IPR020568">
    <property type="entry name" value="Ribosomal_Su5_D2-typ_SF"/>
</dbReference>
<reference evidence="8 9" key="1">
    <citation type="submission" date="2014-08" db="EMBL/GenBank/DDBJ databases">
        <title>Chaperone-usher fimbriae in a diverse selection of Gallibacterium genomes.</title>
        <authorList>
            <person name="Kudirkiene E."/>
            <person name="Bager R.J."/>
            <person name="Johnson T.J."/>
            <person name="Bojesen A.M."/>
        </authorList>
    </citation>
    <scope>NUCLEOTIDE SEQUENCE [LARGE SCALE GENOMIC DNA]</scope>
    <source>
        <strain evidence="8 9">20558/3kl.</strain>
    </source>
</reference>
<dbReference type="GO" id="GO:0004526">
    <property type="term" value="F:ribonuclease P activity"/>
    <property type="evidence" value="ECO:0007669"/>
    <property type="project" value="UniProtKB-UniRule"/>
</dbReference>
<dbReference type="FunFam" id="3.30.230.10:FF:000016">
    <property type="entry name" value="Ribonuclease P protein component"/>
    <property type="match status" value="1"/>
</dbReference>
<evidence type="ECO:0000256" key="5">
    <source>
        <dbReference type="ARBA" id="ARBA00022884"/>
    </source>
</evidence>
<sequence length="122" mass="14447">MSKLGFSRELRLLTPSQFNFVFQQPFRASLPEISIIARSNTLQHPRLGLTVAKKYVKRANQRNRIKRICRESFRLQQHLLPDYDFIIIARKGIGDIDNALLFKMLDKLWQRHLRFSKKYSSA</sequence>
<dbReference type="NCBIfam" id="TIGR00188">
    <property type="entry name" value="rnpA"/>
    <property type="match status" value="1"/>
</dbReference>
<dbReference type="InterPro" id="IPR000100">
    <property type="entry name" value="RNase_P"/>
</dbReference>
<dbReference type="SUPFAM" id="SSF54211">
    <property type="entry name" value="Ribosomal protein S5 domain 2-like"/>
    <property type="match status" value="1"/>
</dbReference>
<keyword evidence="2 6" id="KW-0540">Nuclease</keyword>
<name>A0A0A2XLZ3_9PAST</name>
<keyword evidence="1 6" id="KW-0819">tRNA processing</keyword>
<keyword evidence="4 6" id="KW-0378">Hydrolase</keyword>
<gene>
    <name evidence="6 8" type="primary">rnpA</name>
    <name evidence="8" type="ORF">JP32_05890</name>
</gene>
<evidence type="ECO:0000256" key="4">
    <source>
        <dbReference type="ARBA" id="ARBA00022801"/>
    </source>
</evidence>
<evidence type="ECO:0000256" key="1">
    <source>
        <dbReference type="ARBA" id="ARBA00022694"/>
    </source>
</evidence>
<dbReference type="GO" id="GO:0030677">
    <property type="term" value="C:ribonuclease P complex"/>
    <property type="evidence" value="ECO:0007669"/>
    <property type="project" value="TreeGrafter"/>
</dbReference>
<dbReference type="AlphaFoldDB" id="A0A0A2XLZ3"/>
<protein>
    <recommendedName>
        <fullName evidence="6 7">Ribonuclease P protein component</fullName>
        <shortName evidence="6">RNase P protein</shortName>
        <shortName evidence="6">RNaseP protein</shortName>
        <ecNumber evidence="6 7">3.1.26.5</ecNumber>
    </recommendedName>
    <alternativeName>
        <fullName evidence="6">Protein C5</fullName>
    </alternativeName>
</protein>
<comment type="subunit">
    <text evidence="6">Consists of a catalytic RNA component (M1 or rnpB) and a protein subunit.</text>
</comment>
<comment type="caution">
    <text evidence="8">The sequence shown here is derived from an EMBL/GenBank/DDBJ whole genome shotgun (WGS) entry which is preliminary data.</text>
</comment>
<keyword evidence="5 6" id="KW-0694">RNA-binding</keyword>
<dbReference type="Proteomes" id="UP000030526">
    <property type="component" value="Unassembled WGS sequence"/>
</dbReference>
<dbReference type="GO" id="GO:0042781">
    <property type="term" value="F:3'-tRNA processing endoribonuclease activity"/>
    <property type="evidence" value="ECO:0007669"/>
    <property type="project" value="TreeGrafter"/>
</dbReference>
<dbReference type="InterPro" id="IPR014721">
    <property type="entry name" value="Ribsml_uS5_D2-typ_fold_subgr"/>
</dbReference>
<dbReference type="Pfam" id="PF00825">
    <property type="entry name" value="Ribonuclease_P"/>
    <property type="match status" value="1"/>
</dbReference>
<evidence type="ECO:0000313" key="9">
    <source>
        <dbReference type="Proteomes" id="UP000030526"/>
    </source>
</evidence>
<dbReference type="HAMAP" id="MF_00227">
    <property type="entry name" value="RNase_P"/>
    <property type="match status" value="1"/>
</dbReference>
<evidence type="ECO:0000256" key="7">
    <source>
        <dbReference type="NCBIfam" id="TIGR00188"/>
    </source>
</evidence>
<comment type="catalytic activity">
    <reaction evidence="6">
        <text>Endonucleolytic cleavage of RNA, removing 5'-extranucleotides from tRNA precursor.</text>
        <dbReference type="EC" id="3.1.26.5"/>
    </reaction>
</comment>